<feature type="compositionally biased region" description="Basic residues" evidence="1">
    <location>
        <begin position="142"/>
        <end position="153"/>
    </location>
</feature>
<feature type="compositionally biased region" description="Polar residues" evidence="1">
    <location>
        <begin position="1"/>
        <end position="10"/>
    </location>
</feature>
<sequence>MFGEPGSTSAWVGDLRRPTTHRQPSHCLRRVSGRQDGPLDLAHAWKSGPAQAHSLHEPQASSATTRPRPVARPQAADAGGRVFLLGLPRNAAWSVNGAWGTPPLQGAAAYCCVAPQQLPLLCEGLVLSGRPQVCRRLHPADHRHRLRRSKKTRASFPDHRGGPSHRWGPGEKGRQGAGTGGRYWADDGGGRSTLRERPPS</sequence>
<proteinExistence type="predicted"/>
<evidence type="ECO:0000256" key="1">
    <source>
        <dbReference type="SAM" id="MobiDB-lite"/>
    </source>
</evidence>
<dbReference type="EMBL" id="JANPWB010000010">
    <property type="protein sequence ID" value="KAJ1138004.1"/>
    <property type="molecule type" value="Genomic_DNA"/>
</dbReference>
<feature type="region of interest" description="Disordered" evidence="1">
    <location>
        <begin position="1"/>
        <end position="33"/>
    </location>
</feature>
<protein>
    <submittedName>
        <fullName evidence="2">Uncharacterized protein</fullName>
    </submittedName>
</protein>
<evidence type="ECO:0000313" key="3">
    <source>
        <dbReference type="Proteomes" id="UP001066276"/>
    </source>
</evidence>
<feature type="compositionally biased region" description="Basic and acidic residues" evidence="1">
    <location>
        <begin position="184"/>
        <end position="200"/>
    </location>
</feature>
<reference evidence="2" key="1">
    <citation type="journal article" date="2022" name="bioRxiv">
        <title>Sequencing and chromosome-scale assembly of the giantPleurodeles waltlgenome.</title>
        <authorList>
            <person name="Brown T."/>
            <person name="Elewa A."/>
            <person name="Iarovenko S."/>
            <person name="Subramanian E."/>
            <person name="Araus A.J."/>
            <person name="Petzold A."/>
            <person name="Susuki M."/>
            <person name="Suzuki K.-i.T."/>
            <person name="Hayashi T."/>
            <person name="Toyoda A."/>
            <person name="Oliveira C."/>
            <person name="Osipova E."/>
            <person name="Leigh N.D."/>
            <person name="Simon A."/>
            <person name="Yun M.H."/>
        </authorList>
    </citation>
    <scope>NUCLEOTIDE SEQUENCE</scope>
    <source>
        <strain evidence="2">20211129_DDA</strain>
        <tissue evidence="2">Liver</tissue>
    </source>
</reference>
<name>A0AAV7QG21_PLEWA</name>
<feature type="region of interest" description="Disordered" evidence="1">
    <location>
        <begin position="142"/>
        <end position="200"/>
    </location>
</feature>
<feature type="compositionally biased region" description="Basic residues" evidence="1">
    <location>
        <begin position="18"/>
        <end position="32"/>
    </location>
</feature>
<organism evidence="2 3">
    <name type="scientific">Pleurodeles waltl</name>
    <name type="common">Iberian ribbed newt</name>
    <dbReference type="NCBI Taxonomy" id="8319"/>
    <lineage>
        <taxon>Eukaryota</taxon>
        <taxon>Metazoa</taxon>
        <taxon>Chordata</taxon>
        <taxon>Craniata</taxon>
        <taxon>Vertebrata</taxon>
        <taxon>Euteleostomi</taxon>
        <taxon>Amphibia</taxon>
        <taxon>Batrachia</taxon>
        <taxon>Caudata</taxon>
        <taxon>Salamandroidea</taxon>
        <taxon>Salamandridae</taxon>
        <taxon>Pleurodelinae</taxon>
        <taxon>Pleurodeles</taxon>
    </lineage>
</organism>
<feature type="region of interest" description="Disordered" evidence="1">
    <location>
        <begin position="47"/>
        <end position="74"/>
    </location>
</feature>
<dbReference type="AlphaFoldDB" id="A0AAV7QG21"/>
<comment type="caution">
    <text evidence="2">The sequence shown here is derived from an EMBL/GenBank/DDBJ whole genome shotgun (WGS) entry which is preliminary data.</text>
</comment>
<keyword evidence="3" id="KW-1185">Reference proteome</keyword>
<dbReference type="Proteomes" id="UP001066276">
    <property type="component" value="Chromosome 6"/>
</dbReference>
<gene>
    <name evidence="2" type="ORF">NDU88_004395</name>
</gene>
<evidence type="ECO:0000313" key="2">
    <source>
        <dbReference type="EMBL" id="KAJ1138004.1"/>
    </source>
</evidence>
<accession>A0AAV7QG21</accession>